<dbReference type="SUPFAM" id="SSF103247">
    <property type="entry name" value="TT1751-like"/>
    <property type="match status" value="1"/>
</dbReference>
<keyword evidence="4" id="KW-1185">Reference proteome</keyword>
<dbReference type="PANTHER" id="PTHR38342:SF2">
    <property type="entry name" value="INNER MEMBRANE OR EXPORTED"/>
    <property type="match status" value="1"/>
</dbReference>
<feature type="domain" description="DUF302" evidence="2">
    <location>
        <begin position="56"/>
        <end position="116"/>
    </location>
</feature>
<reference evidence="3" key="2">
    <citation type="submission" date="2020-09" db="EMBL/GenBank/DDBJ databases">
        <authorList>
            <person name="Sun Q."/>
            <person name="Zhou Y."/>
        </authorList>
    </citation>
    <scope>NUCLEOTIDE SEQUENCE</scope>
    <source>
        <strain evidence="3">CGMCC 1.3617</strain>
    </source>
</reference>
<evidence type="ECO:0000259" key="2">
    <source>
        <dbReference type="Pfam" id="PF03625"/>
    </source>
</evidence>
<dbReference type="InterPro" id="IPR035923">
    <property type="entry name" value="TT1751-like_sf"/>
</dbReference>
<proteinExistence type="predicted"/>
<accession>A0A917NYU9</accession>
<dbReference type="InterPro" id="IPR005180">
    <property type="entry name" value="DUF302"/>
</dbReference>
<evidence type="ECO:0000313" key="4">
    <source>
        <dbReference type="Proteomes" id="UP000661507"/>
    </source>
</evidence>
<dbReference type="Pfam" id="PF03625">
    <property type="entry name" value="DUF302"/>
    <property type="match status" value="1"/>
</dbReference>
<name>A0A917NYU9_9PROT</name>
<evidence type="ECO:0000313" key="3">
    <source>
        <dbReference type="EMBL" id="GGJ41689.1"/>
    </source>
</evidence>
<feature type="chain" id="PRO_5036744804" description="DUF302 domain-containing protein" evidence="1">
    <location>
        <begin position="21"/>
        <end position="154"/>
    </location>
</feature>
<dbReference type="Proteomes" id="UP000661507">
    <property type="component" value="Unassembled WGS sequence"/>
</dbReference>
<dbReference type="EMBL" id="BMKW01000021">
    <property type="protein sequence ID" value="GGJ41689.1"/>
    <property type="molecule type" value="Genomic_DNA"/>
</dbReference>
<protein>
    <recommendedName>
        <fullName evidence="2">DUF302 domain-containing protein</fullName>
    </recommendedName>
</protein>
<dbReference type="Gene3D" id="3.30.310.70">
    <property type="entry name" value="TT1751-like domain"/>
    <property type="match status" value="1"/>
</dbReference>
<gene>
    <name evidence="3" type="ORF">GCM10011320_56540</name>
</gene>
<organism evidence="3 4">
    <name type="scientific">Neoroseomonas lacus</name>
    <dbReference type="NCBI Taxonomy" id="287609"/>
    <lineage>
        <taxon>Bacteria</taxon>
        <taxon>Pseudomonadati</taxon>
        <taxon>Pseudomonadota</taxon>
        <taxon>Alphaproteobacteria</taxon>
        <taxon>Acetobacterales</taxon>
        <taxon>Acetobacteraceae</taxon>
        <taxon>Neoroseomonas</taxon>
    </lineage>
</organism>
<dbReference type="CDD" id="cd14797">
    <property type="entry name" value="DUF302"/>
    <property type="match status" value="1"/>
</dbReference>
<dbReference type="PANTHER" id="PTHR38342">
    <property type="entry name" value="SLR5037 PROTEIN"/>
    <property type="match status" value="1"/>
</dbReference>
<dbReference type="AlphaFoldDB" id="A0A917NYU9"/>
<keyword evidence="1" id="KW-0732">Signal</keyword>
<dbReference type="RefSeq" id="WP_188973205.1">
    <property type="nucleotide sequence ID" value="NZ_BMKW01000021.1"/>
</dbReference>
<reference evidence="3" key="1">
    <citation type="journal article" date="2014" name="Int. J. Syst. Evol. Microbiol.">
        <title>Complete genome sequence of Corynebacterium casei LMG S-19264T (=DSM 44701T), isolated from a smear-ripened cheese.</title>
        <authorList>
            <consortium name="US DOE Joint Genome Institute (JGI-PGF)"/>
            <person name="Walter F."/>
            <person name="Albersmeier A."/>
            <person name="Kalinowski J."/>
            <person name="Ruckert C."/>
        </authorList>
    </citation>
    <scope>NUCLEOTIDE SEQUENCE</scope>
    <source>
        <strain evidence="3">CGMCC 1.3617</strain>
    </source>
</reference>
<evidence type="ECO:0000256" key="1">
    <source>
        <dbReference type="SAM" id="SignalP"/>
    </source>
</evidence>
<comment type="caution">
    <text evidence="3">The sequence shown here is derived from an EMBL/GenBank/DDBJ whole genome shotgun (WGS) entry which is preliminary data.</text>
</comment>
<sequence>MRRIVLALTFSFSASLAAVAQDSGVLTRPSAHDFATTLSRLEASMRQEGFRVFGRLDHAEGAREVGLAMPPSTVVVFGNPRAGTPNFLRQPTLALDLPLRALVWQDQAGKVSVSWNSARYLFGTIYPRHGLTPAEGAAAAPEAAMARIMERAVE</sequence>
<feature type="signal peptide" evidence="1">
    <location>
        <begin position="1"/>
        <end position="20"/>
    </location>
</feature>